<dbReference type="InterPro" id="IPR029064">
    <property type="entry name" value="Ribosomal_eL30-like_sf"/>
</dbReference>
<dbReference type="PANTHER" id="PTHR23105">
    <property type="entry name" value="RIBOSOMAL PROTEIN L7AE FAMILY MEMBER"/>
    <property type="match status" value="1"/>
</dbReference>
<evidence type="ECO:0000256" key="3">
    <source>
        <dbReference type="ARBA" id="ARBA00022884"/>
    </source>
</evidence>
<dbReference type="Gene3D" id="3.30.1330.30">
    <property type="match status" value="1"/>
</dbReference>
<dbReference type="GO" id="GO:0003723">
    <property type="term" value="F:RNA binding"/>
    <property type="evidence" value="ECO:0007669"/>
    <property type="project" value="UniProtKB-UniRule"/>
</dbReference>
<dbReference type="Pfam" id="PF01248">
    <property type="entry name" value="Ribosomal_L7Ae"/>
    <property type="match status" value="1"/>
</dbReference>
<gene>
    <name evidence="8" type="ORF">TPC1_13129</name>
</gene>
<dbReference type="SUPFAM" id="SSF55315">
    <property type="entry name" value="L30e-like"/>
    <property type="match status" value="1"/>
</dbReference>
<evidence type="ECO:0000259" key="7">
    <source>
        <dbReference type="Pfam" id="PF01248"/>
    </source>
</evidence>
<evidence type="ECO:0000256" key="2">
    <source>
        <dbReference type="ARBA" id="ARBA00007337"/>
    </source>
</evidence>
<dbReference type="AlphaFoldDB" id="A0A146KBX5"/>
<evidence type="ECO:0000313" key="8">
    <source>
        <dbReference type="EMBL" id="JAP94283.1"/>
    </source>
</evidence>
<dbReference type="PRINTS" id="PR00881">
    <property type="entry name" value="L7ARS6FAMILY"/>
</dbReference>
<sequence>PRCYPLANEDLSAQIHNMIQQAATLNNLICGANQVTKQLNHGKASLVLLASDCQPLEIILHLVLVCEDKGVPYVFMPSQQVMGNLAQLSKSVAACCFQKNESMQHELNEVIQKIESI</sequence>
<comment type="function">
    <text evidence="6">Common component of the spliceosome and rRNA processing machinery.</text>
</comment>
<protein>
    <recommendedName>
        <fullName evidence="6">H/ACA ribonucleoprotein complex subunit 2</fullName>
    </recommendedName>
    <alternativeName>
        <fullName evidence="6">Nucleolar protein family A member 2</fullName>
    </alternativeName>
</protein>
<keyword evidence="4 6" id="KW-0539">Nucleus</keyword>
<reference evidence="8" key="1">
    <citation type="submission" date="2015-07" db="EMBL/GenBank/DDBJ databases">
        <title>Adaptation to a free-living lifestyle via gene acquisitions in the diplomonad Trepomonas sp. PC1.</title>
        <authorList>
            <person name="Xu F."/>
            <person name="Jerlstrom-Hultqvist J."/>
            <person name="Kolisko M."/>
            <person name="Simpson A.G.B."/>
            <person name="Roger A.J."/>
            <person name="Svard S.G."/>
            <person name="Andersson J.O."/>
        </authorList>
    </citation>
    <scope>NUCLEOTIDE SEQUENCE</scope>
    <source>
        <strain evidence="8">PC1</strain>
    </source>
</reference>
<feature type="domain" description="Ribosomal protein eL8/eL30/eS12/Gadd45" evidence="7">
    <location>
        <begin position="14"/>
        <end position="102"/>
    </location>
</feature>
<dbReference type="GO" id="GO:0031429">
    <property type="term" value="C:box H/ACA snoRNP complex"/>
    <property type="evidence" value="ECO:0007669"/>
    <property type="project" value="UniProtKB-UniRule"/>
</dbReference>
<evidence type="ECO:0000256" key="5">
    <source>
        <dbReference type="ARBA" id="ARBA00023274"/>
    </source>
</evidence>
<keyword evidence="3 6" id="KW-0694">RNA-binding</keyword>
<comment type="function">
    <text evidence="6">Required for ribosome biogenesis. Part of a complex which catalyzes pseudouridylation of rRNA. This involves the isomerization of uridine such that the ribose is subsequently attached to C5, instead of the normal N1. Pseudouridine ('psi') residues may serve to stabilize the conformation of rRNAs.</text>
</comment>
<dbReference type="PRINTS" id="PR00883">
    <property type="entry name" value="NUCLEARHMG"/>
</dbReference>
<dbReference type="InterPro" id="IPR050257">
    <property type="entry name" value="eL8/uL1-like"/>
</dbReference>
<comment type="similarity">
    <text evidence="2 6">Belongs to the eukaryotic ribosomal protein eL8 family.</text>
</comment>
<dbReference type="InterPro" id="IPR002415">
    <property type="entry name" value="H/ACA_rnp_Nhp2-like"/>
</dbReference>
<evidence type="ECO:0000256" key="6">
    <source>
        <dbReference type="RuleBase" id="RU366039"/>
    </source>
</evidence>
<dbReference type="InterPro" id="IPR018492">
    <property type="entry name" value="Ribosomal_eL8/Nhp2"/>
</dbReference>
<dbReference type="InterPro" id="IPR004038">
    <property type="entry name" value="Ribosomal_eL8/eL30/eS12/Gad45"/>
</dbReference>
<comment type="subcellular location">
    <subcellularLocation>
        <location evidence="1 6">Nucleus</location>
        <location evidence="1 6">Nucleolus</location>
    </subcellularLocation>
</comment>
<evidence type="ECO:0000256" key="1">
    <source>
        <dbReference type="ARBA" id="ARBA00004604"/>
    </source>
</evidence>
<proteinExistence type="inferred from homology"/>
<evidence type="ECO:0000256" key="4">
    <source>
        <dbReference type="ARBA" id="ARBA00023242"/>
    </source>
</evidence>
<dbReference type="GO" id="GO:0031120">
    <property type="term" value="P:snRNA pseudouridine synthesis"/>
    <property type="evidence" value="ECO:0007669"/>
    <property type="project" value="UniProtKB-UniRule"/>
</dbReference>
<dbReference type="GO" id="GO:0000398">
    <property type="term" value="P:mRNA splicing, via spliceosome"/>
    <property type="evidence" value="ECO:0007669"/>
    <property type="project" value="UniProtKB-UniRule"/>
</dbReference>
<name>A0A146KBX5_9EUKA</name>
<feature type="non-terminal residue" evidence="8">
    <location>
        <position position="1"/>
    </location>
</feature>
<keyword evidence="5 6" id="KW-0687">Ribonucleoprotein</keyword>
<accession>A0A146KBX5</accession>
<dbReference type="EMBL" id="GDID01002323">
    <property type="protein sequence ID" value="JAP94283.1"/>
    <property type="molecule type" value="Transcribed_RNA"/>
</dbReference>
<organism evidence="8">
    <name type="scientific">Trepomonas sp. PC1</name>
    <dbReference type="NCBI Taxonomy" id="1076344"/>
    <lineage>
        <taxon>Eukaryota</taxon>
        <taxon>Metamonada</taxon>
        <taxon>Diplomonadida</taxon>
        <taxon>Hexamitidae</taxon>
        <taxon>Hexamitinae</taxon>
        <taxon>Trepomonas</taxon>
    </lineage>
</organism>